<dbReference type="EMBL" id="MHML01000006">
    <property type="protein sequence ID" value="OGZ27376.1"/>
    <property type="molecule type" value="Genomic_DNA"/>
</dbReference>
<comment type="caution">
    <text evidence="1">The sequence shown here is derived from an EMBL/GenBank/DDBJ whole genome shotgun (WGS) entry which is preliminary data.</text>
</comment>
<organism evidence="1 2">
    <name type="scientific">Candidatus Nealsonbacteria bacterium RIFCSPLOWO2_12_FULL_39_31</name>
    <dbReference type="NCBI Taxonomy" id="1801676"/>
    <lineage>
        <taxon>Bacteria</taxon>
        <taxon>Candidatus Nealsoniibacteriota</taxon>
    </lineage>
</organism>
<reference evidence="1 2" key="1">
    <citation type="journal article" date="2016" name="Nat. Commun.">
        <title>Thousands of microbial genomes shed light on interconnected biogeochemical processes in an aquifer system.</title>
        <authorList>
            <person name="Anantharaman K."/>
            <person name="Brown C.T."/>
            <person name="Hug L.A."/>
            <person name="Sharon I."/>
            <person name="Castelle C.J."/>
            <person name="Probst A.J."/>
            <person name="Thomas B.C."/>
            <person name="Singh A."/>
            <person name="Wilkins M.J."/>
            <person name="Karaoz U."/>
            <person name="Brodie E.L."/>
            <person name="Williams K.H."/>
            <person name="Hubbard S.S."/>
            <person name="Banfield J.F."/>
        </authorList>
    </citation>
    <scope>NUCLEOTIDE SEQUENCE [LARGE SCALE GENOMIC DNA]</scope>
</reference>
<dbReference type="AlphaFoldDB" id="A0A1G2ENL1"/>
<proteinExistence type="predicted"/>
<name>A0A1G2ENL1_9BACT</name>
<evidence type="ECO:0000313" key="2">
    <source>
        <dbReference type="Proteomes" id="UP000179122"/>
    </source>
</evidence>
<sequence>MCFRLLLPPFVIIFDIIPRSVGVSENVFSFTPPSLRNYSKFAAEIWRKDQEILFLFGIL</sequence>
<protein>
    <submittedName>
        <fullName evidence="1">Uncharacterized protein</fullName>
    </submittedName>
</protein>
<accession>A0A1G2ENL1</accession>
<gene>
    <name evidence="1" type="ORF">A3F95_01685</name>
</gene>
<evidence type="ECO:0000313" key="1">
    <source>
        <dbReference type="EMBL" id="OGZ27376.1"/>
    </source>
</evidence>
<dbReference type="Proteomes" id="UP000179122">
    <property type="component" value="Unassembled WGS sequence"/>
</dbReference>